<sequence>MSQNSLCCLTHTTPSTHTIPSHAPAAVSEADEGGIGDFDDGEHGTVSDTPVANSAEVGADPATDISAANMMDDRDDGPVIDGEHGNMGYPNPISVGIGNRAVLSLEDQRIVRDFNIKEFLSHANRVIDDRDKDSIAALDDLKRRWLEKYGDDAFKSPVVGGGMRPVASRPGTTFPPPPMRLPRHAQKTLTPETLAPPPRVSLDQERAPPPSGIVVNPTRVLPRLDDEDIAEEEPINSVPTMPADTADPKPNELPAAGSNIPIPSTGLFIVNVPLYAHSSDFSSCDKFAASFNNSTRRTWSYVSPSIQNGKVIVRPSIDVVREGSRRWDSTAVGYFLGRKPYYHHLNEYVGSVWPAVKVVTATSNCFYFFQFKMEVAMEEVIEGGPWLFHHPSKVEPGMWPANRIWIASDDELLDVDVLNLDAQFIHCRIIMRSAHLSVLATVVYGANDSVSRRGLWQNLVMLAQLISDEPWIVGGDFNTVLDMSEVCGASADIHLAMNDFRDCILDTGLIHLPWQGERFSWQNCSEGDRSLWKQLDRFLVNDAWLDQWPNSHYHCLNAWTSDHSLL</sequence>
<comment type="caution">
    <text evidence="4">The sequence shown here is derived from an EMBL/GenBank/DDBJ whole genome shotgun (WGS) entry which is preliminary data.</text>
</comment>
<dbReference type="PANTHER" id="PTHR33710">
    <property type="entry name" value="BNAC02G09200D PROTEIN"/>
    <property type="match status" value="1"/>
</dbReference>
<evidence type="ECO:0000313" key="4">
    <source>
        <dbReference type="EMBL" id="KAL0298221.1"/>
    </source>
</evidence>
<feature type="region of interest" description="Disordered" evidence="1">
    <location>
        <begin position="229"/>
        <end position="256"/>
    </location>
</feature>
<dbReference type="EMBL" id="JACGWK010000460">
    <property type="protein sequence ID" value="KAL0298221.1"/>
    <property type="molecule type" value="Genomic_DNA"/>
</dbReference>
<dbReference type="GO" id="GO:0003824">
    <property type="term" value="F:catalytic activity"/>
    <property type="evidence" value="ECO:0007669"/>
    <property type="project" value="InterPro"/>
</dbReference>
<dbReference type="Pfam" id="PF03372">
    <property type="entry name" value="Exo_endo_phos"/>
    <property type="match status" value="1"/>
</dbReference>
<organism evidence="4">
    <name type="scientific">Sesamum angustifolium</name>
    <dbReference type="NCBI Taxonomy" id="2727405"/>
    <lineage>
        <taxon>Eukaryota</taxon>
        <taxon>Viridiplantae</taxon>
        <taxon>Streptophyta</taxon>
        <taxon>Embryophyta</taxon>
        <taxon>Tracheophyta</taxon>
        <taxon>Spermatophyta</taxon>
        <taxon>Magnoliopsida</taxon>
        <taxon>eudicotyledons</taxon>
        <taxon>Gunneridae</taxon>
        <taxon>Pentapetalae</taxon>
        <taxon>asterids</taxon>
        <taxon>lamiids</taxon>
        <taxon>Lamiales</taxon>
        <taxon>Pedaliaceae</taxon>
        <taxon>Sesamum</taxon>
    </lineage>
</organism>
<reference evidence="4" key="1">
    <citation type="submission" date="2020-06" db="EMBL/GenBank/DDBJ databases">
        <authorList>
            <person name="Li T."/>
            <person name="Hu X."/>
            <person name="Zhang T."/>
            <person name="Song X."/>
            <person name="Zhang H."/>
            <person name="Dai N."/>
            <person name="Sheng W."/>
            <person name="Hou X."/>
            <person name="Wei L."/>
        </authorList>
    </citation>
    <scope>NUCLEOTIDE SEQUENCE</scope>
    <source>
        <strain evidence="4">G01</strain>
        <tissue evidence="4">Leaf</tissue>
    </source>
</reference>
<dbReference type="InterPro" id="IPR005135">
    <property type="entry name" value="Endo/exonuclease/phosphatase"/>
</dbReference>
<protein>
    <recommendedName>
        <fullName evidence="5">Endonuclease/exonuclease/phosphatase domain-containing protein</fullName>
    </recommendedName>
</protein>
<feature type="region of interest" description="Disordered" evidence="1">
    <location>
        <begin position="154"/>
        <end position="217"/>
    </location>
</feature>
<dbReference type="InterPro" id="IPR036691">
    <property type="entry name" value="Endo/exonu/phosph_ase_sf"/>
</dbReference>
<dbReference type="SUPFAM" id="SSF56219">
    <property type="entry name" value="DNase I-like"/>
    <property type="match status" value="1"/>
</dbReference>
<name>A0AAW2JV89_9LAMI</name>
<dbReference type="Gene3D" id="3.60.10.10">
    <property type="entry name" value="Endonuclease/exonuclease/phosphatase"/>
    <property type="match status" value="1"/>
</dbReference>
<dbReference type="AlphaFoldDB" id="A0AAW2JV89"/>
<proteinExistence type="predicted"/>
<feature type="domain" description="Endonuclease/exonuclease/phosphatase" evidence="2">
    <location>
        <begin position="430"/>
        <end position="563"/>
    </location>
</feature>
<evidence type="ECO:0000259" key="3">
    <source>
        <dbReference type="Pfam" id="PF14111"/>
    </source>
</evidence>
<evidence type="ECO:0000256" key="1">
    <source>
        <dbReference type="SAM" id="MobiDB-lite"/>
    </source>
</evidence>
<dbReference type="InterPro" id="IPR025558">
    <property type="entry name" value="DUF4283"/>
</dbReference>
<reference evidence="4" key="2">
    <citation type="journal article" date="2024" name="Plant">
        <title>Genomic evolution and insights into agronomic trait innovations of Sesamum species.</title>
        <authorList>
            <person name="Miao H."/>
            <person name="Wang L."/>
            <person name="Qu L."/>
            <person name="Liu H."/>
            <person name="Sun Y."/>
            <person name="Le M."/>
            <person name="Wang Q."/>
            <person name="Wei S."/>
            <person name="Zheng Y."/>
            <person name="Lin W."/>
            <person name="Duan Y."/>
            <person name="Cao H."/>
            <person name="Xiong S."/>
            <person name="Wang X."/>
            <person name="Wei L."/>
            <person name="Li C."/>
            <person name="Ma Q."/>
            <person name="Ju M."/>
            <person name="Zhao R."/>
            <person name="Li G."/>
            <person name="Mu C."/>
            <person name="Tian Q."/>
            <person name="Mei H."/>
            <person name="Zhang T."/>
            <person name="Gao T."/>
            <person name="Zhang H."/>
        </authorList>
    </citation>
    <scope>NUCLEOTIDE SEQUENCE</scope>
    <source>
        <tissue evidence="4">Leaf</tissue>
    </source>
</reference>
<accession>A0AAW2JV89</accession>
<dbReference type="PANTHER" id="PTHR33710:SF64">
    <property type="entry name" value="ENDONUCLEASE_EXONUCLEASE_PHOSPHATASE DOMAIN-CONTAINING PROTEIN"/>
    <property type="match status" value="1"/>
</dbReference>
<evidence type="ECO:0008006" key="5">
    <source>
        <dbReference type="Google" id="ProtNLM"/>
    </source>
</evidence>
<gene>
    <name evidence="4" type="ORF">Sangu_3153500</name>
</gene>
<evidence type="ECO:0000259" key="2">
    <source>
        <dbReference type="Pfam" id="PF03372"/>
    </source>
</evidence>
<feature type="domain" description="DUF4283" evidence="3">
    <location>
        <begin position="326"/>
        <end position="389"/>
    </location>
</feature>
<dbReference type="Pfam" id="PF14111">
    <property type="entry name" value="DUF4283"/>
    <property type="match status" value="1"/>
</dbReference>